<name>A0A836HJ92_9TRYP</name>
<evidence type="ECO:0000313" key="3">
    <source>
        <dbReference type="EMBL" id="KAG5477703.1"/>
    </source>
</evidence>
<dbReference type="AlphaFoldDB" id="A0A836HJ92"/>
<dbReference type="OrthoDB" id="266132at2759"/>
<dbReference type="KEGG" id="lmat:92514990"/>
<evidence type="ECO:0000256" key="2">
    <source>
        <dbReference type="SAM" id="MobiDB-lite"/>
    </source>
</evidence>
<comment type="caution">
    <text evidence="3">The sequence shown here is derived from an EMBL/GenBank/DDBJ whole genome shotgun (WGS) entry which is preliminary data.</text>
</comment>
<feature type="coiled-coil region" evidence="1">
    <location>
        <begin position="75"/>
        <end position="109"/>
    </location>
</feature>
<reference evidence="4" key="1">
    <citation type="journal article" date="2021" name="Microbiol. Resour. Announc.">
        <title>LGAAP: Leishmaniinae Genome Assembly and Annotation Pipeline.</title>
        <authorList>
            <person name="Almutairi H."/>
            <person name="Urbaniak M.D."/>
            <person name="Bates M.D."/>
            <person name="Jariyapan N."/>
            <person name="Kwakye-Nuako G."/>
            <person name="Thomaz-Soccol V."/>
            <person name="Al-Salem W.S."/>
            <person name="Dillon R.J."/>
            <person name="Bates P.A."/>
            <person name="Gatherer D."/>
        </authorList>
    </citation>
    <scope>NUCLEOTIDE SEQUENCE [LARGE SCALE GENOMIC DNA]</scope>
</reference>
<proteinExistence type="predicted"/>
<reference evidence="4" key="2">
    <citation type="journal article" date="2021" name="Sci. Data">
        <title>Chromosome-scale genome sequencing, assembly and annotation of six genomes from subfamily Leishmaniinae.</title>
        <authorList>
            <person name="Almutairi H."/>
            <person name="Urbaniak M.D."/>
            <person name="Bates M.D."/>
            <person name="Jariyapan N."/>
            <person name="Kwakye-Nuako G."/>
            <person name="Thomaz Soccol V."/>
            <person name="Al-Salem W.S."/>
            <person name="Dillon R.J."/>
            <person name="Bates P.A."/>
            <person name="Gatherer D."/>
        </authorList>
    </citation>
    <scope>NUCLEOTIDE SEQUENCE [LARGE SCALE GENOMIC DNA]</scope>
</reference>
<dbReference type="Proteomes" id="UP000673552">
    <property type="component" value="Unassembled WGS sequence"/>
</dbReference>
<dbReference type="GeneID" id="92514990"/>
<keyword evidence="1" id="KW-0175">Coiled coil</keyword>
<keyword evidence="4" id="KW-1185">Reference proteome</keyword>
<gene>
    <name evidence="3" type="ORF">LSCM1_04999</name>
</gene>
<protein>
    <submittedName>
        <fullName evidence="3">Uncharacterized protein</fullName>
    </submittedName>
</protein>
<feature type="compositionally biased region" description="Low complexity" evidence="2">
    <location>
        <begin position="1"/>
        <end position="16"/>
    </location>
</feature>
<feature type="region of interest" description="Disordered" evidence="2">
    <location>
        <begin position="1"/>
        <end position="31"/>
    </location>
</feature>
<dbReference type="RefSeq" id="XP_067178341.1">
    <property type="nucleotide sequence ID" value="XM_067322478.1"/>
</dbReference>
<organism evidence="3 4">
    <name type="scientific">Leishmania martiniquensis</name>
    <dbReference type="NCBI Taxonomy" id="1580590"/>
    <lineage>
        <taxon>Eukaryota</taxon>
        <taxon>Discoba</taxon>
        <taxon>Euglenozoa</taxon>
        <taxon>Kinetoplastea</taxon>
        <taxon>Metakinetoplastina</taxon>
        <taxon>Trypanosomatida</taxon>
        <taxon>Trypanosomatidae</taxon>
        <taxon>Leishmaniinae</taxon>
        <taxon>Leishmania</taxon>
    </lineage>
</organism>
<feature type="coiled-coil region" evidence="1">
    <location>
        <begin position="542"/>
        <end position="569"/>
    </location>
</feature>
<dbReference type="EMBL" id="JAFEUZ010000024">
    <property type="protein sequence ID" value="KAG5477703.1"/>
    <property type="molecule type" value="Genomic_DNA"/>
</dbReference>
<evidence type="ECO:0000313" key="4">
    <source>
        <dbReference type="Proteomes" id="UP000673552"/>
    </source>
</evidence>
<evidence type="ECO:0000256" key="1">
    <source>
        <dbReference type="SAM" id="Coils"/>
    </source>
</evidence>
<accession>A0A836HJ92</accession>
<sequence>MEQQAQLTAGEQQQEQSAADMATRSRSANEDTFDSVRQAAVVMFKQRTKDLTRLVQVETQCRTIEAELSQAQACVTRLVAQQASLEALLEEEQQRSRQRESRLQELHSALLQLDEEQQRSSQLQHSAEVAIGAATAFIQNFTNADGRLFQLLTMASARTSGRSAVELQRRLMDVQQVLSAAETYRQDLVCLPSFARAAEVSTSEDTHNSAPPPFAAAVAADACATRVSHALQEWVVKMDWAQHRELADAVQIMQQLAAWLSTEGSTQEEAHEAAAVRDASFGSELRWLALLSGAEDAVTEEHWFGSPSLRFETLEAGSQSCGVAEVGAQDDRLRGALQSDEFHMEVAGSAVPSSEAVHRVLQHDLLAPLQAILTYNAQLVAVCAQHHLQLPEDAPSHAASVAATQQRWVCFHAAWQQWREDVLKAQAAADAATDAEAELGAARAALLALRENCEEQSRHYASRTEEVARLKETELSDYAAAWSRGVRTLQAQRNSFCAIFNTIASLKEEASALATTLNDGSQRHAQETHARDVALAERQEQLAATRQRVGVAKARAAELEAECAEAQRVQQLVRGQHAALLSCASARTPPLSSAAGNDGVALESQTVSMASGERSVIKCATSVALVLLQSTTAWYPAHTAWTERLVELSSEVDGVAAAGDSGGLLTASVSQFFDSLMNGCRDGEVADSEGGRELALDAAAVRLAIQDTSAGLRLPSDLFVGDVIDAEFAAQMPFLQTLCEAEETVRVSVEEHRAFMREAAAEMSLLRREAATVEG</sequence>